<evidence type="ECO:0000256" key="1">
    <source>
        <dbReference type="ARBA" id="ARBA00022448"/>
    </source>
</evidence>
<dbReference type="AlphaFoldDB" id="A0A7W6BXT4"/>
<evidence type="ECO:0000313" key="10">
    <source>
        <dbReference type="Proteomes" id="UP000561459"/>
    </source>
</evidence>
<proteinExistence type="predicted"/>
<evidence type="ECO:0000256" key="4">
    <source>
        <dbReference type="ARBA" id="ARBA00022982"/>
    </source>
</evidence>
<keyword evidence="3 6" id="KW-0479">Metal-binding</keyword>
<keyword evidence="5 6" id="KW-0408">Iron</keyword>
<keyword evidence="2 6" id="KW-0349">Heme</keyword>
<keyword evidence="7" id="KW-0732">Signal</keyword>
<dbReference type="GO" id="GO:0046872">
    <property type="term" value="F:metal ion binding"/>
    <property type="evidence" value="ECO:0007669"/>
    <property type="project" value="UniProtKB-KW"/>
</dbReference>
<dbReference type="Pfam" id="PF00034">
    <property type="entry name" value="Cytochrom_C"/>
    <property type="match status" value="1"/>
</dbReference>
<dbReference type="PROSITE" id="PS51257">
    <property type="entry name" value="PROKAR_LIPOPROTEIN"/>
    <property type="match status" value="1"/>
</dbReference>
<dbReference type="RefSeq" id="WP_183615379.1">
    <property type="nucleotide sequence ID" value="NZ_JACIDY010000001.1"/>
</dbReference>
<dbReference type="PANTHER" id="PTHR11961">
    <property type="entry name" value="CYTOCHROME C"/>
    <property type="match status" value="1"/>
</dbReference>
<dbReference type="GO" id="GO:0020037">
    <property type="term" value="F:heme binding"/>
    <property type="evidence" value="ECO:0007669"/>
    <property type="project" value="InterPro"/>
</dbReference>
<reference evidence="9 10" key="1">
    <citation type="submission" date="2020-08" db="EMBL/GenBank/DDBJ databases">
        <title>Genomic Encyclopedia of Type Strains, Phase IV (KMG-IV): sequencing the most valuable type-strain genomes for metagenomic binning, comparative biology and taxonomic classification.</title>
        <authorList>
            <person name="Goeker M."/>
        </authorList>
    </citation>
    <scope>NUCLEOTIDE SEQUENCE [LARGE SCALE GENOMIC DNA]</scope>
    <source>
        <strain evidence="9 10">DSM 27568</strain>
    </source>
</reference>
<keyword evidence="10" id="KW-1185">Reference proteome</keyword>
<evidence type="ECO:0000256" key="6">
    <source>
        <dbReference type="PROSITE-ProRule" id="PRU00433"/>
    </source>
</evidence>
<evidence type="ECO:0000256" key="5">
    <source>
        <dbReference type="ARBA" id="ARBA00023004"/>
    </source>
</evidence>
<gene>
    <name evidence="9" type="ORF">GGR39_000034</name>
</gene>
<dbReference type="Gene3D" id="1.10.760.10">
    <property type="entry name" value="Cytochrome c-like domain"/>
    <property type="match status" value="1"/>
</dbReference>
<evidence type="ECO:0000256" key="7">
    <source>
        <dbReference type="SAM" id="SignalP"/>
    </source>
</evidence>
<evidence type="ECO:0000313" key="9">
    <source>
        <dbReference type="EMBL" id="MBB3938405.1"/>
    </source>
</evidence>
<accession>A0A7W6BXT4</accession>
<keyword evidence="1" id="KW-0813">Transport</keyword>
<dbReference type="InterPro" id="IPR009056">
    <property type="entry name" value="Cyt_c-like_dom"/>
</dbReference>
<organism evidence="9 10">
    <name type="scientific">Novosphingobium fluoreni</name>
    <dbReference type="NCBI Taxonomy" id="1391222"/>
    <lineage>
        <taxon>Bacteria</taxon>
        <taxon>Pseudomonadati</taxon>
        <taxon>Pseudomonadota</taxon>
        <taxon>Alphaproteobacteria</taxon>
        <taxon>Sphingomonadales</taxon>
        <taxon>Sphingomonadaceae</taxon>
        <taxon>Novosphingobium</taxon>
    </lineage>
</organism>
<evidence type="ECO:0000256" key="2">
    <source>
        <dbReference type="ARBA" id="ARBA00022617"/>
    </source>
</evidence>
<dbReference type="Proteomes" id="UP000561459">
    <property type="component" value="Unassembled WGS sequence"/>
</dbReference>
<dbReference type="InterPro" id="IPR002327">
    <property type="entry name" value="Cyt_c_1A/1B"/>
</dbReference>
<evidence type="ECO:0000259" key="8">
    <source>
        <dbReference type="PROSITE" id="PS51007"/>
    </source>
</evidence>
<dbReference type="GO" id="GO:0009055">
    <property type="term" value="F:electron transfer activity"/>
    <property type="evidence" value="ECO:0007669"/>
    <property type="project" value="InterPro"/>
</dbReference>
<dbReference type="SUPFAM" id="SSF46626">
    <property type="entry name" value="Cytochrome c"/>
    <property type="match status" value="1"/>
</dbReference>
<keyword evidence="4" id="KW-0249">Electron transport</keyword>
<protein>
    <submittedName>
        <fullName evidence="9">Cytochrome c</fullName>
    </submittedName>
</protein>
<comment type="caution">
    <text evidence="9">The sequence shown here is derived from an EMBL/GenBank/DDBJ whole genome shotgun (WGS) entry which is preliminary data.</text>
</comment>
<feature type="signal peptide" evidence="7">
    <location>
        <begin position="1"/>
        <end position="18"/>
    </location>
</feature>
<dbReference type="InterPro" id="IPR036909">
    <property type="entry name" value="Cyt_c-like_dom_sf"/>
</dbReference>
<sequence length="129" mass="13250">MRRTCLVALALLALAACAPRKPDAGGEGQTSGASKAPPAFAICAGCHSIRPGGGGSGPSLAGVWGRKAGTLPGYPYSEALAKSGIVWDDKSLDRWLAGPIQMVPGTKMVFGIPDQGARKDVVDYLKTLK</sequence>
<feature type="chain" id="PRO_5031248804" evidence="7">
    <location>
        <begin position="19"/>
        <end position="129"/>
    </location>
</feature>
<feature type="domain" description="Cytochrome c" evidence="8">
    <location>
        <begin position="31"/>
        <end position="129"/>
    </location>
</feature>
<dbReference type="PROSITE" id="PS51007">
    <property type="entry name" value="CYTC"/>
    <property type="match status" value="1"/>
</dbReference>
<evidence type="ECO:0000256" key="3">
    <source>
        <dbReference type="ARBA" id="ARBA00022723"/>
    </source>
</evidence>
<dbReference type="EMBL" id="JACIDY010000001">
    <property type="protein sequence ID" value="MBB3938405.1"/>
    <property type="molecule type" value="Genomic_DNA"/>
</dbReference>
<name>A0A7W6BXT4_9SPHN</name>
<dbReference type="PRINTS" id="PR00604">
    <property type="entry name" value="CYTCHRMECIAB"/>
</dbReference>